<keyword evidence="3" id="KW-1185">Reference proteome</keyword>
<comment type="caution">
    <text evidence="2">The sequence shown here is derived from an EMBL/GenBank/DDBJ whole genome shotgun (WGS) entry which is preliminary data.</text>
</comment>
<protein>
    <submittedName>
        <fullName evidence="2">Uncharacterized protein</fullName>
    </submittedName>
</protein>
<evidence type="ECO:0000256" key="1">
    <source>
        <dbReference type="SAM" id="MobiDB-lite"/>
    </source>
</evidence>
<name>A0A4S3J3C6_9EURO</name>
<feature type="region of interest" description="Disordered" evidence="1">
    <location>
        <begin position="47"/>
        <end position="82"/>
    </location>
</feature>
<feature type="region of interest" description="Disordered" evidence="1">
    <location>
        <begin position="1"/>
        <end position="27"/>
    </location>
</feature>
<proteinExistence type="predicted"/>
<gene>
    <name evidence="2" type="ORF">EYZ11_011471</name>
</gene>
<reference evidence="2 3" key="1">
    <citation type="submission" date="2019-03" db="EMBL/GenBank/DDBJ databases">
        <title>The genome sequence of a newly discovered highly antifungal drug resistant Aspergillus species, Aspergillus tanneri NIH 1004.</title>
        <authorList>
            <person name="Mounaud S."/>
            <person name="Singh I."/>
            <person name="Joardar V."/>
            <person name="Pakala S."/>
            <person name="Pakala S."/>
            <person name="Venepally P."/>
            <person name="Hoover J."/>
            <person name="Nierman W."/>
            <person name="Chung J."/>
            <person name="Losada L."/>
        </authorList>
    </citation>
    <scope>NUCLEOTIDE SEQUENCE [LARGE SCALE GENOMIC DNA]</scope>
    <source>
        <strain evidence="2 3">NIH1004</strain>
    </source>
</reference>
<dbReference type="AlphaFoldDB" id="A0A4S3J3C6"/>
<sequence length="170" mass="19068">MRKEPGDLTSFSGEMPPFEAKKKPTTGVNYINGENALTENCHAEAKGMATYSESDQSTLVENTDTENPDHEPSYGSDQGTVTEGNIDVDLTMVRNDEIFPRPYVDDSTGKRMVELVQYTTVSLDHCGISGIESRQPNSDQDEIEVLFHHAGDKFWVYVPYGYVKNRDCFK</sequence>
<accession>A0A4S3J3C6</accession>
<dbReference type="VEuPathDB" id="FungiDB:EYZ11_011471"/>
<evidence type="ECO:0000313" key="3">
    <source>
        <dbReference type="Proteomes" id="UP000308092"/>
    </source>
</evidence>
<feature type="compositionally biased region" description="Polar residues" evidence="1">
    <location>
        <begin position="51"/>
        <end position="62"/>
    </location>
</feature>
<dbReference type="EMBL" id="SOSA01000713">
    <property type="protein sequence ID" value="THC89082.1"/>
    <property type="molecule type" value="Genomic_DNA"/>
</dbReference>
<evidence type="ECO:0000313" key="2">
    <source>
        <dbReference type="EMBL" id="THC89082.1"/>
    </source>
</evidence>
<organism evidence="2 3">
    <name type="scientific">Aspergillus tanneri</name>
    <dbReference type="NCBI Taxonomy" id="1220188"/>
    <lineage>
        <taxon>Eukaryota</taxon>
        <taxon>Fungi</taxon>
        <taxon>Dikarya</taxon>
        <taxon>Ascomycota</taxon>
        <taxon>Pezizomycotina</taxon>
        <taxon>Eurotiomycetes</taxon>
        <taxon>Eurotiomycetidae</taxon>
        <taxon>Eurotiales</taxon>
        <taxon>Aspergillaceae</taxon>
        <taxon>Aspergillus</taxon>
        <taxon>Aspergillus subgen. Circumdati</taxon>
    </lineage>
</organism>
<dbReference type="Proteomes" id="UP000308092">
    <property type="component" value="Unassembled WGS sequence"/>
</dbReference>